<feature type="repeat" description="WD" evidence="3">
    <location>
        <begin position="927"/>
        <end position="963"/>
    </location>
</feature>
<dbReference type="PANTHER" id="PTHR19848:SF8">
    <property type="entry name" value="F-BOX AND WD REPEAT DOMAIN CONTAINING 7"/>
    <property type="match status" value="1"/>
</dbReference>
<dbReference type="SUPFAM" id="SSF141571">
    <property type="entry name" value="Pentapeptide repeat-like"/>
    <property type="match status" value="1"/>
</dbReference>
<evidence type="ECO:0000256" key="4">
    <source>
        <dbReference type="SAM" id="MobiDB-lite"/>
    </source>
</evidence>
<feature type="non-terminal residue" evidence="5">
    <location>
        <position position="1323"/>
    </location>
</feature>
<dbReference type="Gene3D" id="2.130.10.10">
    <property type="entry name" value="YVTN repeat-like/Quinoprotein amine dehydrogenase"/>
    <property type="match status" value="5"/>
</dbReference>
<dbReference type="InterPro" id="IPR027417">
    <property type="entry name" value="P-loop_NTPase"/>
</dbReference>
<dbReference type="PROSITE" id="PS00678">
    <property type="entry name" value="WD_REPEATS_1"/>
    <property type="match status" value="8"/>
</dbReference>
<dbReference type="Gene3D" id="3.40.50.300">
    <property type="entry name" value="P-loop containing nucleotide triphosphate hydrolases"/>
    <property type="match status" value="1"/>
</dbReference>
<feature type="repeat" description="WD" evidence="3">
    <location>
        <begin position="1095"/>
        <end position="1136"/>
    </location>
</feature>
<protein>
    <submittedName>
        <fullName evidence="5">Uncharacterized protein</fullName>
    </submittedName>
</protein>
<dbReference type="InterPro" id="IPR019775">
    <property type="entry name" value="WD40_repeat_CS"/>
</dbReference>
<feature type="repeat" description="WD" evidence="3">
    <location>
        <begin position="969"/>
        <end position="1010"/>
    </location>
</feature>
<feature type="repeat" description="WD" evidence="3">
    <location>
        <begin position="1137"/>
        <end position="1178"/>
    </location>
</feature>
<feature type="repeat" description="WD" evidence="3">
    <location>
        <begin position="843"/>
        <end position="879"/>
    </location>
</feature>
<feature type="region of interest" description="Disordered" evidence="4">
    <location>
        <begin position="1296"/>
        <end position="1323"/>
    </location>
</feature>
<feature type="repeat" description="WD" evidence="3">
    <location>
        <begin position="675"/>
        <end position="716"/>
    </location>
</feature>
<dbReference type="SMART" id="SM00320">
    <property type="entry name" value="WD40"/>
    <property type="match status" value="14"/>
</dbReference>
<feature type="repeat" description="WD" evidence="3">
    <location>
        <begin position="885"/>
        <end position="926"/>
    </location>
</feature>
<dbReference type="PROSITE" id="PS50082">
    <property type="entry name" value="WD_REPEATS_2"/>
    <property type="match status" value="11"/>
</dbReference>
<keyword evidence="2" id="KW-0677">Repeat</keyword>
<feature type="repeat" description="WD" evidence="3">
    <location>
        <begin position="717"/>
        <end position="758"/>
    </location>
</feature>
<gene>
    <name evidence="5" type="ORF">BGZ70_002638</name>
</gene>
<dbReference type="PRINTS" id="PR00320">
    <property type="entry name" value="GPROTEINBRPT"/>
</dbReference>
<feature type="repeat" description="WD" evidence="3">
    <location>
        <begin position="1053"/>
        <end position="1094"/>
    </location>
</feature>
<comment type="caution">
    <text evidence="5">The sequence shown here is derived from an EMBL/GenBank/DDBJ whole genome shotgun (WGS) entry which is preliminary data.</text>
</comment>
<dbReference type="PROSITE" id="PS50294">
    <property type="entry name" value="WD_REPEATS_REGION"/>
    <property type="match status" value="11"/>
</dbReference>
<proteinExistence type="predicted"/>
<dbReference type="Pfam" id="PF00400">
    <property type="entry name" value="WD40"/>
    <property type="match status" value="11"/>
</dbReference>
<keyword evidence="1 3" id="KW-0853">WD repeat</keyword>
<dbReference type="InterPro" id="IPR001646">
    <property type="entry name" value="5peptide_repeat"/>
</dbReference>
<name>A0A9P6ITV4_MORAP</name>
<evidence type="ECO:0000256" key="2">
    <source>
        <dbReference type="ARBA" id="ARBA00022737"/>
    </source>
</evidence>
<sequence length="1323" mass="145950">NDAEWGKQASSKKWILTVLRRLTTVANTEIQEHSSVALKELGLSGDHARKKLYRAHMEEAPASFPLETALQAPQTSPLLTRAQDIPDVEEDLRKLRKRQLKDRTKAVYIPPRAKASRQAPDSASFDLVGNMGGFLKSDRQSTFNRELERELWASYRSNEDAIPLFIHLPSIDNPEKDLVAKHLRRCDFLEPQIRELKSTRRFTLICDGYDECQQIYNLYTSNNLNGDGQWKAKVVISCRSEHLGHDYKGRFQPSSDAARSTGDSQLQEAVIVPFSEEQIEDYINRYVTLVKPPWRAKSYLTVLKKIPSLMDLIKNPFLLTLSLDVLPGFVDTDKIEDLSSVNITRVELYDRFVEHWLERGKKRVGDRDMTPRTRAAFDTMVDEGFTANGIDFLKRLAAAIYREQAGHPIVEYSRFKDEETWKARFFSREDESQLLREACPLARDGNQHRFVHKSLLEYCFTRAVFDPQASSSTLRGPSVARRSSVSSVFSFVGEVAAAGCDLTAGRAELNNPLGWRSFVEEPSILQFLAERVQQEPIFKEQLLTMIEHSKIDKRGRIAAANAITILVRAGVQFAEADLREIRIPGADLNFGMFEGAQLQGADLRMVNFSNIWLRRADLSESQMAGVRFGEWPYLEEDSAVICSAYSPDGKSLAAVLHDYSIVVYDTMTWTKTLTLRGHTRTVNAVVYSPDGHHVASASHDETVRLWDSQTGATILTTEGHAALVLTVVFSPSGQQMVSCSHDGVVRFWNTQTGAQGLSITHRGDVSGFAYSPSGHQIALECQSNSTVQLYDAQTGTPGHILVGHADWISCLVYSPNGQQIASGSSDKTVKLWNTQTGSLERTLTGHSYDVSTVAYSPSGHQIASGSEDETVRLWDAQTGTPGPIMTGHFGHVRTVSYSPSGHQIASGSRDCTIRLWDARSATSSSSRSRHTHSVMCVAWSPSGTQIASGSFDDTVRLWDAHTGASGPVLIKDTHNITIVVYSPSGHHIACVGDDNKVRLWDAQSGEPGAILTGHTGHVCSVVYSPSGHQLASGSGDKTVRLWNAQTGAPDLILIGHTDAVRSVVYSPSGHQLASGSFDKTVRLWDAQAGAPLSVLEGHSNAVSSVAYSPSGHQIASSRSDKTVRIWDVESGLCTLVLSCHTNAVWYVGYSRNGHRIASCSEDRTVRLWDAVSGVCLTTMNDLDEPIYGLAWRDTDAEGSYLATGSCTGRVRMWRLTEKEDKPHFNLKWSSPHVSLNIEGANIQVAHGLDRMQIQLSKQRDCVGEPIPPTSIRGTGKKLISMAAVVNRLSLAPKTGAQDDLAKKATEEAEAEDSQKDVALAVEE</sequence>
<dbReference type="CDD" id="cd00200">
    <property type="entry name" value="WD40"/>
    <property type="match status" value="2"/>
</dbReference>
<evidence type="ECO:0000313" key="5">
    <source>
        <dbReference type="EMBL" id="KAF9947522.1"/>
    </source>
</evidence>
<evidence type="ECO:0000313" key="6">
    <source>
        <dbReference type="Proteomes" id="UP000738359"/>
    </source>
</evidence>
<organism evidence="5 6">
    <name type="scientific">Mortierella alpina</name>
    <name type="common">Oleaginous fungus</name>
    <name type="synonym">Mortierella renispora</name>
    <dbReference type="NCBI Taxonomy" id="64518"/>
    <lineage>
        <taxon>Eukaryota</taxon>
        <taxon>Fungi</taxon>
        <taxon>Fungi incertae sedis</taxon>
        <taxon>Mucoromycota</taxon>
        <taxon>Mortierellomycotina</taxon>
        <taxon>Mortierellomycetes</taxon>
        <taxon>Mortierellales</taxon>
        <taxon>Mortierellaceae</taxon>
        <taxon>Mortierella</taxon>
    </lineage>
</organism>
<dbReference type="SUPFAM" id="SSF50978">
    <property type="entry name" value="WD40 repeat-like"/>
    <property type="match status" value="3"/>
</dbReference>
<dbReference type="InterPro" id="IPR015943">
    <property type="entry name" value="WD40/YVTN_repeat-like_dom_sf"/>
</dbReference>
<dbReference type="PANTHER" id="PTHR19848">
    <property type="entry name" value="WD40 REPEAT PROTEIN"/>
    <property type="match status" value="1"/>
</dbReference>
<keyword evidence="6" id="KW-1185">Reference proteome</keyword>
<dbReference type="Gene3D" id="2.160.20.80">
    <property type="entry name" value="E3 ubiquitin-protein ligase SopA"/>
    <property type="match status" value="1"/>
</dbReference>
<evidence type="ECO:0000256" key="1">
    <source>
        <dbReference type="ARBA" id="ARBA00022574"/>
    </source>
</evidence>
<reference evidence="5" key="1">
    <citation type="journal article" date="2020" name="Fungal Divers.">
        <title>Resolving the Mortierellaceae phylogeny through synthesis of multi-gene phylogenetics and phylogenomics.</title>
        <authorList>
            <person name="Vandepol N."/>
            <person name="Liber J."/>
            <person name="Desiro A."/>
            <person name="Na H."/>
            <person name="Kennedy M."/>
            <person name="Barry K."/>
            <person name="Grigoriev I.V."/>
            <person name="Miller A.N."/>
            <person name="O'Donnell K."/>
            <person name="Stajich J.E."/>
            <person name="Bonito G."/>
        </authorList>
    </citation>
    <scope>NUCLEOTIDE SEQUENCE</scope>
    <source>
        <strain evidence="5">CK1249</strain>
    </source>
</reference>
<dbReference type="EMBL" id="JAAAHY010001655">
    <property type="protein sequence ID" value="KAF9947522.1"/>
    <property type="molecule type" value="Genomic_DNA"/>
</dbReference>
<dbReference type="InterPro" id="IPR020472">
    <property type="entry name" value="WD40_PAC1"/>
</dbReference>
<feature type="repeat" description="WD" evidence="3">
    <location>
        <begin position="1011"/>
        <end position="1047"/>
    </location>
</feature>
<accession>A0A9P6ITV4</accession>
<dbReference type="InterPro" id="IPR001680">
    <property type="entry name" value="WD40_rpt"/>
</dbReference>
<dbReference type="OrthoDB" id="538223at2759"/>
<evidence type="ECO:0000256" key="3">
    <source>
        <dbReference type="PROSITE-ProRule" id="PRU00221"/>
    </source>
</evidence>
<dbReference type="Pfam" id="PF00805">
    <property type="entry name" value="Pentapeptide"/>
    <property type="match status" value="1"/>
</dbReference>
<dbReference type="Proteomes" id="UP000738359">
    <property type="component" value="Unassembled WGS sequence"/>
</dbReference>
<dbReference type="InterPro" id="IPR036322">
    <property type="entry name" value="WD40_repeat_dom_sf"/>
</dbReference>
<feature type="repeat" description="WD" evidence="3">
    <location>
        <begin position="801"/>
        <end position="842"/>
    </location>
</feature>